<proteinExistence type="predicted"/>
<dbReference type="AlphaFoldDB" id="A0A146K0D3"/>
<gene>
    <name evidence="1" type="ORF">TPC1_31140</name>
</gene>
<feature type="non-terminal residue" evidence="1">
    <location>
        <position position="1"/>
    </location>
</feature>
<dbReference type="EMBL" id="GDID01007241">
    <property type="protein sequence ID" value="JAP89365.1"/>
    <property type="molecule type" value="Transcribed_RNA"/>
</dbReference>
<accession>A0A146K0D3</accession>
<sequence length="401" mass="46582">DVITDCAVSSNVSVYDQQQIQIQINSAQLSHSAEFIIGVAQQYVFLLNTSNLRPIITVKFRENVQQAKITFQENQLIVITEQGLYYCQIVELLESQTFVNSFPVPQLISGPDYSLESCLLFDFVSCDDMQKIQIVLATINTIQIIQVDKKIKSLKKISYQGQIQKLAFFDRFVIIHIEDSLQLLTLQLEYAGKMQVQDFFVQNIIDNQNLQSQLIIQDNQGFLHQAVSDVINDKIHQSSDNFQTKMSETQFQIAKLQSSINPIQEKIVNIYVDGIIAGIFMNNKYENRCVFNNYWDYYQTTELKLNVNYASFSKKMAICGNESRILLFREQKIQNVQNYFINLRQVQENQKYLEREDEYDIEKDWEGDRLIDIGEKNCRAYFGFVEGIDDENFGNNRLPAE</sequence>
<name>A0A146K0D3_9EUKA</name>
<organism evidence="1">
    <name type="scientific">Trepomonas sp. PC1</name>
    <dbReference type="NCBI Taxonomy" id="1076344"/>
    <lineage>
        <taxon>Eukaryota</taxon>
        <taxon>Metamonada</taxon>
        <taxon>Diplomonadida</taxon>
        <taxon>Hexamitidae</taxon>
        <taxon>Hexamitinae</taxon>
        <taxon>Trepomonas</taxon>
    </lineage>
</organism>
<protein>
    <submittedName>
        <fullName evidence="1">Uncharacterized protein</fullName>
    </submittedName>
</protein>
<evidence type="ECO:0000313" key="1">
    <source>
        <dbReference type="EMBL" id="JAP89365.1"/>
    </source>
</evidence>
<reference evidence="1" key="1">
    <citation type="submission" date="2015-07" db="EMBL/GenBank/DDBJ databases">
        <title>Adaptation to a free-living lifestyle via gene acquisitions in the diplomonad Trepomonas sp. PC1.</title>
        <authorList>
            <person name="Xu F."/>
            <person name="Jerlstrom-Hultqvist J."/>
            <person name="Kolisko M."/>
            <person name="Simpson A.G.B."/>
            <person name="Roger A.J."/>
            <person name="Svard S.G."/>
            <person name="Andersson J.O."/>
        </authorList>
    </citation>
    <scope>NUCLEOTIDE SEQUENCE</scope>
    <source>
        <strain evidence="1">PC1</strain>
    </source>
</reference>